<dbReference type="Pfam" id="PF09039">
    <property type="entry name" value="HTH_Tnp_Mu_2"/>
    <property type="match status" value="1"/>
</dbReference>
<sequence>MSQDNGKKPIWLDSDTACEILNIGLRTLKTRCARCELICKVVKKGRKSKYYINFSSLPEKYQKIYLNKNATTDIKVDRSYSDSPVWAKAQAEKYIAVIKAAEGLKGKQLKYFIEKWNLENANLKTSYSCFMLMKKRYDERGICGLLANYGHSGKKVWIDDLHFDYFKTLYLKEGAPSLRSCWESTLGYAMRNNGMQKTDFPSQMAFKRKLEREIPKQSIYLARYGQSAWNRKYGNYIDRDYSSVICGKVWVSDHAQIDVACLSPDGNVVFPWVTAWRDYKSGKWLGWFLQCGHPNSDHIFQTFYYAAENFGLPEDVIIDNGKDYRSKDFAGGRRVVRVDSDKIKTTSMLSELNVEVHFALPYNAQTKPIERDFLKIKELLSKHCVGYRGGNVVERPEKLAAEIKAGKIMPFDKFKAIFDDFIINVLNKRPSQGKNLKGLSPDELFNQEFKEKITTSRDALKLFCMRTSKNFTIGRNGIKDNEFGITYWADWMISKTGLKVYLRRDVQNYKEAWAFRADNDEFVGKVTAVKAVAALHADTISKEEFKEAMANKKRNLKVARAYIKQTREISLEEQCENYKTAYASVERETKPRVSKLANTNMDKAIRKNKEMEAVGKYDLSMFLDETNIQDEPLYLFETDKILEDELKGVANGY</sequence>
<reference evidence="4" key="1">
    <citation type="submission" date="2020-10" db="EMBL/GenBank/DDBJ databases">
        <authorList>
            <person name="Gilroy R."/>
        </authorList>
    </citation>
    <scope>NUCLEOTIDE SEQUENCE</scope>
    <source>
        <strain evidence="4">6276</strain>
    </source>
</reference>
<evidence type="ECO:0000259" key="1">
    <source>
        <dbReference type="Pfam" id="PF02914"/>
    </source>
</evidence>
<evidence type="ECO:0000259" key="2">
    <source>
        <dbReference type="Pfam" id="PF09039"/>
    </source>
</evidence>
<feature type="domain" description="Mu DNA binding I gamma subdomain" evidence="2">
    <location>
        <begin position="155"/>
        <end position="233"/>
    </location>
</feature>
<evidence type="ECO:0000259" key="3">
    <source>
        <dbReference type="Pfam" id="PF09299"/>
    </source>
</evidence>
<dbReference type="GO" id="GO:0015074">
    <property type="term" value="P:DNA integration"/>
    <property type="evidence" value="ECO:0007669"/>
    <property type="project" value="InterPro"/>
</dbReference>
<organism evidence="4 5">
    <name type="scientific">Candidatus Scatousia excrementigallinarum</name>
    <dbReference type="NCBI Taxonomy" id="2840935"/>
    <lineage>
        <taxon>Bacteria</taxon>
        <taxon>Candidatus Scatousia</taxon>
    </lineage>
</organism>
<dbReference type="GO" id="GO:0003677">
    <property type="term" value="F:DNA binding"/>
    <property type="evidence" value="ECO:0007669"/>
    <property type="project" value="InterPro"/>
</dbReference>
<dbReference type="AlphaFoldDB" id="A0A9D1EZH4"/>
<evidence type="ECO:0000313" key="4">
    <source>
        <dbReference type="EMBL" id="HIS36375.1"/>
    </source>
</evidence>
<reference evidence="4" key="2">
    <citation type="journal article" date="2021" name="PeerJ">
        <title>Extensive microbial diversity within the chicken gut microbiome revealed by metagenomics and culture.</title>
        <authorList>
            <person name="Gilroy R."/>
            <person name="Ravi A."/>
            <person name="Getino M."/>
            <person name="Pursley I."/>
            <person name="Horton D.L."/>
            <person name="Alikhan N.F."/>
            <person name="Baker D."/>
            <person name="Gharbi K."/>
            <person name="Hall N."/>
            <person name="Watson M."/>
            <person name="Adriaenssens E.M."/>
            <person name="Foster-Nyarko E."/>
            <person name="Jarju S."/>
            <person name="Secka A."/>
            <person name="Antonio M."/>
            <person name="Oren A."/>
            <person name="Chaudhuri R.R."/>
            <person name="La Ragione R."/>
            <person name="Hildebrand F."/>
            <person name="Pallen M.J."/>
        </authorList>
    </citation>
    <scope>NUCLEOTIDE SEQUENCE</scope>
    <source>
        <strain evidence="4">6276</strain>
    </source>
</reference>
<comment type="caution">
    <text evidence="4">The sequence shown here is derived from an EMBL/GenBank/DDBJ whole genome shotgun (WGS) entry which is preliminary data.</text>
</comment>
<feature type="domain" description="Transposase-like Mu C-terminal" evidence="3">
    <location>
        <begin position="463"/>
        <end position="523"/>
    </location>
</feature>
<dbReference type="GO" id="GO:0004803">
    <property type="term" value="F:transposase activity"/>
    <property type="evidence" value="ECO:0007669"/>
    <property type="project" value="InterPro"/>
</dbReference>
<dbReference type="Gene3D" id="1.10.10.60">
    <property type="entry name" value="Homeodomain-like"/>
    <property type="match status" value="1"/>
</dbReference>
<dbReference type="InterPro" id="IPR012337">
    <property type="entry name" value="RNaseH-like_sf"/>
</dbReference>
<gene>
    <name evidence="4" type="ORF">IAC10_07070</name>
</gene>
<evidence type="ECO:0000313" key="5">
    <source>
        <dbReference type="Proteomes" id="UP000823928"/>
    </source>
</evidence>
<dbReference type="Pfam" id="PF02914">
    <property type="entry name" value="DDE_2"/>
    <property type="match status" value="1"/>
</dbReference>
<dbReference type="InterPro" id="IPR004189">
    <property type="entry name" value="Phage_Mu_transposase"/>
</dbReference>
<accession>A0A9D1EZH4</accession>
<dbReference type="InterPro" id="IPR036397">
    <property type="entry name" value="RNaseH_sf"/>
</dbReference>
<protein>
    <submittedName>
        <fullName evidence="4">DDE-type integrase/transposase/recombinase</fullName>
    </submittedName>
</protein>
<proteinExistence type="predicted"/>
<dbReference type="InterPro" id="IPR015378">
    <property type="entry name" value="Transposase-like_Mu_C"/>
</dbReference>
<name>A0A9D1EZH4_9BACT</name>
<dbReference type="SUPFAM" id="SSF53098">
    <property type="entry name" value="Ribonuclease H-like"/>
    <property type="match status" value="1"/>
</dbReference>
<dbReference type="EMBL" id="DVIU01000137">
    <property type="protein sequence ID" value="HIS36375.1"/>
    <property type="molecule type" value="Genomic_DNA"/>
</dbReference>
<dbReference type="Gene3D" id="3.30.420.10">
    <property type="entry name" value="Ribonuclease H-like superfamily/Ribonuclease H"/>
    <property type="match status" value="1"/>
</dbReference>
<dbReference type="InterPro" id="IPR015126">
    <property type="entry name" value="Mu_I-gamma"/>
</dbReference>
<dbReference type="Proteomes" id="UP000823928">
    <property type="component" value="Unassembled WGS sequence"/>
</dbReference>
<dbReference type="GO" id="GO:0006313">
    <property type="term" value="P:DNA transposition"/>
    <property type="evidence" value="ECO:0007669"/>
    <property type="project" value="InterPro"/>
</dbReference>
<feature type="domain" description="Bacteriophage Mu transposase" evidence="1">
    <location>
        <begin position="254"/>
        <end position="399"/>
    </location>
</feature>
<dbReference type="Pfam" id="PF09299">
    <property type="entry name" value="Mu-transpos_C"/>
    <property type="match status" value="1"/>
</dbReference>